<dbReference type="InterPro" id="IPR046828">
    <property type="entry name" value="RepSA"/>
</dbReference>
<evidence type="ECO:0008006" key="3">
    <source>
        <dbReference type="Google" id="ProtNLM"/>
    </source>
</evidence>
<dbReference type="Proteomes" id="UP000644610">
    <property type="component" value="Unassembled WGS sequence"/>
</dbReference>
<organism evidence="1 2">
    <name type="scientific">Planotetraspora silvatica</name>
    <dbReference type="NCBI Taxonomy" id="234614"/>
    <lineage>
        <taxon>Bacteria</taxon>
        <taxon>Bacillati</taxon>
        <taxon>Actinomycetota</taxon>
        <taxon>Actinomycetes</taxon>
        <taxon>Streptosporangiales</taxon>
        <taxon>Streptosporangiaceae</taxon>
        <taxon>Planotetraspora</taxon>
    </lineage>
</organism>
<dbReference type="EMBL" id="BOOQ01000056">
    <property type="protein sequence ID" value="GII50811.1"/>
    <property type="molecule type" value="Genomic_DNA"/>
</dbReference>
<proteinExistence type="predicted"/>
<evidence type="ECO:0000313" key="1">
    <source>
        <dbReference type="EMBL" id="GII50811.1"/>
    </source>
</evidence>
<keyword evidence="2" id="KW-1185">Reference proteome</keyword>
<dbReference type="Pfam" id="PF20199">
    <property type="entry name" value="RepSA"/>
    <property type="match status" value="1"/>
</dbReference>
<sequence length="107" mass="11980">MLGFRGHFSTRSRRYSTTLGDIRAERQEHARHDKITTGRSYPALEVLMTSELLTVPEGMAALKVSRWTVYCLIRSGELPSVVVNVRCRRIPALALDAYVTQLCEGAA</sequence>
<reference evidence="1" key="1">
    <citation type="submission" date="2021-01" db="EMBL/GenBank/DDBJ databases">
        <title>Whole genome shotgun sequence of Planotetraspora silvatica NBRC 100141.</title>
        <authorList>
            <person name="Komaki H."/>
            <person name="Tamura T."/>
        </authorList>
    </citation>
    <scope>NUCLEOTIDE SEQUENCE</scope>
    <source>
        <strain evidence="1">NBRC 100141</strain>
    </source>
</reference>
<accession>A0A8J3XSS4</accession>
<gene>
    <name evidence="1" type="ORF">Psi02_72350</name>
</gene>
<name>A0A8J3XSS4_9ACTN</name>
<comment type="caution">
    <text evidence="1">The sequence shown here is derived from an EMBL/GenBank/DDBJ whole genome shotgun (WGS) entry which is preliminary data.</text>
</comment>
<dbReference type="AlphaFoldDB" id="A0A8J3XSS4"/>
<evidence type="ECO:0000313" key="2">
    <source>
        <dbReference type="Proteomes" id="UP000644610"/>
    </source>
</evidence>
<protein>
    <recommendedName>
        <fullName evidence="3">DNA-binding protein</fullName>
    </recommendedName>
</protein>